<sequence length="150" mass="16094">MSLYGSEVVGAHWPMDGPHTPERIEAAGVALEELARYLNHATMPRKSLLTDAPRGAGLLGSLATAARRQVQLCRQLEAMAHRVAGDPTVRHDRDRDDAERSRLLAVSAAEEAEGELGFAAEFTAELAQCLDGAQRQMASLFHARPGGGLP</sequence>
<name>A0ABW2BU51_9PSEU</name>
<dbReference type="Proteomes" id="UP001596337">
    <property type="component" value="Unassembled WGS sequence"/>
</dbReference>
<dbReference type="RefSeq" id="WP_345406774.1">
    <property type="nucleotide sequence ID" value="NZ_BAABLA010000123.1"/>
</dbReference>
<reference evidence="2" key="1">
    <citation type="journal article" date="2019" name="Int. J. Syst. Evol. Microbiol.">
        <title>The Global Catalogue of Microorganisms (GCM) 10K type strain sequencing project: providing services to taxonomists for standard genome sequencing and annotation.</title>
        <authorList>
            <consortium name="The Broad Institute Genomics Platform"/>
            <consortium name="The Broad Institute Genome Sequencing Center for Infectious Disease"/>
            <person name="Wu L."/>
            <person name="Ma J."/>
        </authorList>
    </citation>
    <scope>NUCLEOTIDE SEQUENCE [LARGE SCALE GENOMIC DNA]</scope>
    <source>
        <strain evidence="2">KCTC 32255</strain>
    </source>
</reference>
<proteinExistence type="predicted"/>
<evidence type="ECO:0000313" key="1">
    <source>
        <dbReference type="EMBL" id="MFC6865999.1"/>
    </source>
</evidence>
<keyword evidence="2" id="KW-1185">Reference proteome</keyword>
<protein>
    <submittedName>
        <fullName evidence="1">Uncharacterized protein</fullName>
    </submittedName>
</protein>
<accession>A0ABW2BU51</accession>
<evidence type="ECO:0000313" key="2">
    <source>
        <dbReference type="Proteomes" id="UP001596337"/>
    </source>
</evidence>
<organism evidence="1 2">
    <name type="scientific">Haloechinothrix salitolerans</name>
    <dbReference type="NCBI Taxonomy" id="926830"/>
    <lineage>
        <taxon>Bacteria</taxon>
        <taxon>Bacillati</taxon>
        <taxon>Actinomycetota</taxon>
        <taxon>Actinomycetes</taxon>
        <taxon>Pseudonocardiales</taxon>
        <taxon>Pseudonocardiaceae</taxon>
        <taxon>Haloechinothrix</taxon>
    </lineage>
</organism>
<dbReference type="EMBL" id="JBHSXX010000001">
    <property type="protein sequence ID" value="MFC6865999.1"/>
    <property type="molecule type" value="Genomic_DNA"/>
</dbReference>
<comment type="caution">
    <text evidence="1">The sequence shown here is derived from an EMBL/GenBank/DDBJ whole genome shotgun (WGS) entry which is preliminary data.</text>
</comment>
<gene>
    <name evidence="1" type="ORF">ACFQGD_02450</name>
</gene>